<evidence type="ECO:0000256" key="3">
    <source>
        <dbReference type="ARBA" id="ARBA00022475"/>
    </source>
</evidence>
<keyword evidence="9" id="KW-1185">Reference proteome</keyword>
<dbReference type="RefSeq" id="WP_236453606.1">
    <property type="nucleotide sequence ID" value="NZ_CBCSGE010000032.1"/>
</dbReference>
<evidence type="ECO:0000256" key="1">
    <source>
        <dbReference type="ARBA" id="ARBA00004651"/>
    </source>
</evidence>
<reference evidence="8 9" key="1">
    <citation type="submission" date="2024-09" db="EMBL/GenBank/DDBJ databases">
        <authorList>
            <person name="Sun Q."/>
            <person name="Mori K."/>
        </authorList>
    </citation>
    <scope>NUCLEOTIDE SEQUENCE [LARGE SCALE GENOMIC DNA]</scope>
    <source>
        <strain evidence="8 9">CECT 7955</strain>
    </source>
</reference>
<evidence type="ECO:0000313" key="8">
    <source>
        <dbReference type="EMBL" id="MFB9095139.1"/>
    </source>
</evidence>
<evidence type="ECO:0000256" key="4">
    <source>
        <dbReference type="ARBA" id="ARBA00022692"/>
    </source>
</evidence>
<keyword evidence="4 7" id="KW-0812">Transmembrane</keyword>
<name>A0ABV5GIE0_9FLAO</name>
<accession>A0ABV5GIE0</accession>
<keyword evidence="5 7" id="KW-1133">Transmembrane helix</keyword>
<keyword evidence="3" id="KW-1003">Cell membrane</keyword>
<dbReference type="Proteomes" id="UP001589607">
    <property type="component" value="Unassembled WGS sequence"/>
</dbReference>
<evidence type="ECO:0000256" key="2">
    <source>
        <dbReference type="ARBA" id="ARBA00005779"/>
    </source>
</evidence>
<evidence type="ECO:0000256" key="6">
    <source>
        <dbReference type="ARBA" id="ARBA00023136"/>
    </source>
</evidence>
<gene>
    <name evidence="8" type="ORF">ACFFVF_01305</name>
</gene>
<organism evidence="8 9">
    <name type="scientific">Flavobacterium jumunjinense</name>
    <dbReference type="NCBI Taxonomy" id="998845"/>
    <lineage>
        <taxon>Bacteria</taxon>
        <taxon>Pseudomonadati</taxon>
        <taxon>Bacteroidota</taxon>
        <taxon>Flavobacteriia</taxon>
        <taxon>Flavobacteriales</taxon>
        <taxon>Flavobacteriaceae</taxon>
        <taxon>Flavobacterium</taxon>
    </lineage>
</organism>
<feature type="transmembrane region" description="Helical" evidence="7">
    <location>
        <begin position="26"/>
        <end position="53"/>
    </location>
</feature>
<protein>
    <submittedName>
        <fullName evidence="8">Uncharacterized protein</fullName>
    </submittedName>
</protein>
<evidence type="ECO:0000313" key="9">
    <source>
        <dbReference type="Proteomes" id="UP001589607"/>
    </source>
</evidence>
<dbReference type="InterPro" id="IPR007140">
    <property type="entry name" value="DUF350"/>
</dbReference>
<keyword evidence="6 7" id="KW-0472">Membrane</keyword>
<sequence>MLGILVIFFIGKYFYQLAEKYNQNKLLFAILGVVAYYVGGAIAGVVLAIFSMIIEFEVDWDNTLLMGILGLPAGLLSCWLFYYLLEKNWKKKEVKPLENIDDIGRDLEE</sequence>
<evidence type="ECO:0000256" key="5">
    <source>
        <dbReference type="ARBA" id="ARBA00022989"/>
    </source>
</evidence>
<comment type="subcellular location">
    <subcellularLocation>
        <location evidence="1">Cell membrane</location>
        <topology evidence="1">Multi-pass membrane protein</topology>
    </subcellularLocation>
</comment>
<dbReference type="EMBL" id="JBHMEY010000002">
    <property type="protein sequence ID" value="MFB9095139.1"/>
    <property type="molecule type" value="Genomic_DNA"/>
</dbReference>
<comment type="similarity">
    <text evidence="2">Belongs to the UPF0719 family.</text>
</comment>
<feature type="transmembrane region" description="Helical" evidence="7">
    <location>
        <begin position="65"/>
        <end position="85"/>
    </location>
</feature>
<evidence type="ECO:0000256" key="7">
    <source>
        <dbReference type="SAM" id="Phobius"/>
    </source>
</evidence>
<comment type="caution">
    <text evidence="8">The sequence shown here is derived from an EMBL/GenBank/DDBJ whole genome shotgun (WGS) entry which is preliminary data.</text>
</comment>
<proteinExistence type="inferred from homology"/>
<dbReference type="Pfam" id="PF03994">
    <property type="entry name" value="DUF350"/>
    <property type="match status" value="1"/>
</dbReference>